<comment type="caution">
    <text evidence="2">The sequence shown here is derived from an EMBL/GenBank/DDBJ whole genome shotgun (WGS) entry which is preliminary data.</text>
</comment>
<dbReference type="OrthoDB" id="9779184at2"/>
<dbReference type="EMBL" id="LZTJ01000032">
    <property type="protein sequence ID" value="OBP71699.1"/>
    <property type="molecule type" value="Genomic_DNA"/>
</dbReference>
<dbReference type="GeneID" id="66683091"/>
<reference evidence="3" key="1">
    <citation type="submission" date="2016-06" db="EMBL/GenBank/DDBJ databases">
        <title>NZP2037 Pacbio-Illumina hybrid assembly.</title>
        <authorList>
            <person name="Ramsay J.P."/>
        </authorList>
    </citation>
    <scope>NUCLEOTIDE SEQUENCE [LARGE SCALE GENOMIC DNA]</scope>
    <source>
        <strain evidence="3">R7ANS::ICEMlSym2042</strain>
    </source>
</reference>
<dbReference type="AlphaFoldDB" id="A0A1A5JNU7"/>
<evidence type="ECO:0000313" key="3">
    <source>
        <dbReference type="Proteomes" id="UP000093748"/>
    </source>
</evidence>
<dbReference type="RefSeq" id="WP_032930977.1">
    <property type="nucleotide sequence ID" value="NZ_LZTH01000046.1"/>
</dbReference>
<dbReference type="GO" id="GO:0004519">
    <property type="term" value="F:endonuclease activity"/>
    <property type="evidence" value="ECO:0007669"/>
    <property type="project" value="UniProtKB-KW"/>
</dbReference>
<dbReference type="InterPro" id="IPR036237">
    <property type="entry name" value="Xyl_isomerase-like_sf"/>
</dbReference>
<gene>
    <name evidence="2" type="ORF">BAE39_22500</name>
</gene>
<sequence length="304" mass="33593">MKLGLLTAPFAETPLADVAAWASSAGFEALEIACWPKTSGATRRYAGTSHIDAASTSPAQAKEITASLAEKHLTISGLGYYPNPLHPDAAHREAVIGHLKKVIELAANMGVPVVNTFCGGNASKTVDVNWQDALKVWPEIVAFARGHGIKLAFENCPMIFSYDEWPGGHNIAYSPQVWRRILETWGGDIGMNFDPSHLVWQMIDQARFIREFGPYMLHVHAKDLMIDHDGLYERGILSAGIGWQVPRMPGLGDVDWSGFFSGLYRAGYDGSVIIEHEDRRFEGSDEQVKRGFLLARDVLRPYVK</sequence>
<keyword evidence="2" id="KW-0255">Endonuclease</keyword>
<dbReference type="InterPro" id="IPR013022">
    <property type="entry name" value="Xyl_isomerase-like_TIM-brl"/>
</dbReference>
<dbReference type="PANTHER" id="PTHR12110:SF21">
    <property type="entry name" value="XYLOSE ISOMERASE-LIKE TIM BARREL DOMAIN-CONTAINING PROTEIN"/>
    <property type="match status" value="1"/>
</dbReference>
<proteinExistence type="predicted"/>
<dbReference type="SUPFAM" id="SSF51658">
    <property type="entry name" value="Xylose isomerase-like"/>
    <property type="match status" value="1"/>
</dbReference>
<name>A0A1A5JNU7_RHILI</name>
<dbReference type="Gene3D" id="3.20.20.150">
    <property type="entry name" value="Divalent-metal-dependent TIM barrel enzymes"/>
    <property type="match status" value="1"/>
</dbReference>
<protein>
    <submittedName>
        <fullName evidence="2">AP endonuclease</fullName>
    </submittedName>
</protein>
<evidence type="ECO:0000313" key="2">
    <source>
        <dbReference type="EMBL" id="OBP71699.1"/>
    </source>
</evidence>
<accession>A0A1A5JNU7</accession>
<dbReference type="Proteomes" id="UP000093748">
    <property type="component" value="Unassembled WGS sequence"/>
</dbReference>
<feature type="domain" description="Xylose isomerase-like TIM barrel" evidence="1">
    <location>
        <begin position="20"/>
        <end position="291"/>
    </location>
</feature>
<evidence type="ECO:0000259" key="1">
    <source>
        <dbReference type="Pfam" id="PF01261"/>
    </source>
</evidence>
<keyword evidence="2" id="KW-0378">Hydrolase</keyword>
<organism evidence="2 3">
    <name type="scientific">Rhizobium loti</name>
    <name type="common">Mesorhizobium loti</name>
    <dbReference type="NCBI Taxonomy" id="381"/>
    <lineage>
        <taxon>Bacteria</taxon>
        <taxon>Pseudomonadati</taxon>
        <taxon>Pseudomonadota</taxon>
        <taxon>Alphaproteobacteria</taxon>
        <taxon>Hyphomicrobiales</taxon>
        <taxon>Phyllobacteriaceae</taxon>
        <taxon>Mesorhizobium</taxon>
    </lineage>
</organism>
<keyword evidence="2" id="KW-0540">Nuclease</keyword>
<dbReference type="PANTHER" id="PTHR12110">
    <property type="entry name" value="HYDROXYPYRUVATE ISOMERASE"/>
    <property type="match status" value="1"/>
</dbReference>
<dbReference type="InterPro" id="IPR050312">
    <property type="entry name" value="IolE/XylAMocC-like"/>
</dbReference>
<dbReference type="Pfam" id="PF01261">
    <property type="entry name" value="AP_endonuc_2"/>
    <property type="match status" value="1"/>
</dbReference>